<evidence type="ECO:0000256" key="1">
    <source>
        <dbReference type="SAM" id="SignalP"/>
    </source>
</evidence>
<keyword evidence="2" id="KW-0808">Transferase</keyword>
<gene>
    <name evidence="2" type="ORF">WG900_13835</name>
</gene>
<protein>
    <submittedName>
        <fullName evidence="2">Methyltransferase</fullName>
    </submittedName>
</protein>
<dbReference type="PIRSF" id="PIRSF031679">
    <property type="entry name" value="Mtase_Alr7345_prd"/>
    <property type="match status" value="1"/>
</dbReference>
<feature type="signal peptide" evidence="1">
    <location>
        <begin position="1"/>
        <end position="19"/>
    </location>
</feature>
<dbReference type="Gene3D" id="3.40.50.150">
    <property type="entry name" value="Vaccinia Virus protein VP39"/>
    <property type="match status" value="1"/>
</dbReference>
<dbReference type="EMBL" id="JBBHJY010000007">
    <property type="protein sequence ID" value="MEJ6010999.1"/>
    <property type="molecule type" value="Genomic_DNA"/>
</dbReference>
<evidence type="ECO:0000313" key="2">
    <source>
        <dbReference type="EMBL" id="MEJ6010999.1"/>
    </source>
</evidence>
<feature type="chain" id="PRO_5046591772" evidence="1">
    <location>
        <begin position="20"/>
        <end position="243"/>
    </location>
</feature>
<proteinExistence type="predicted"/>
<keyword evidence="2" id="KW-0489">Methyltransferase</keyword>
<dbReference type="InterPro" id="IPR016980">
    <property type="entry name" value="S-AdoMet-dep_MeTrfase_Alr7345"/>
</dbReference>
<keyword evidence="1" id="KW-0732">Signal</keyword>
<keyword evidence="3" id="KW-1185">Reference proteome</keyword>
<comment type="caution">
    <text evidence="2">The sequence shown here is derived from an EMBL/GenBank/DDBJ whole genome shotgun (WGS) entry which is preliminary data.</text>
</comment>
<dbReference type="Proteomes" id="UP001379235">
    <property type="component" value="Unassembled WGS sequence"/>
</dbReference>
<dbReference type="SUPFAM" id="SSF53335">
    <property type="entry name" value="S-adenosyl-L-methionine-dependent methyltransferases"/>
    <property type="match status" value="1"/>
</dbReference>
<dbReference type="GO" id="GO:0032259">
    <property type="term" value="P:methylation"/>
    <property type="evidence" value="ECO:0007669"/>
    <property type="project" value="UniProtKB-KW"/>
</dbReference>
<reference evidence="2 3" key="1">
    <citation type="submission" date="2024-03" db="EMBL/GenBank/DDBJ databases">
        <authorList>
            <person name="Jo J.-H."/>
        </authorList>
    </citation>
    <scope>NUCLEOTIDE SEQUENCE [LARGE SCALE GENOMIC DNA]</scope>
    <source>
        <strain evidence="2 3">AS3R-12</strain>
    </source>
</reference>
<dbReference type="InterPro" id="IPR029063">
    <property type="entry name" value="SAM-dependent_MTases_sf"/>
</dbReference>
<dbReference type="GO" id="GO:0008168">
    <property type="term" value="F:methyltransferase activity"/>
    <property type="evidence" value="ECO:0007669"/>
    <property type="project" value="UniProtKB-KW"/>
</dbReference>
<name>A0ABU8SAJ7_9SPHN</name>
<sequence length="243" mass="25591">MNKRIALALAAGVTSVGFAALPPALATNFAVLLGSSKRPDADKARDADRKPAEVMAFAGIKAGTKVAELAPGGGYYTRLLSAAVGPKGHVYTFAGRPSAAVEAWAKDHANVTQGVGQPGDALAPVPVDVVWTTMNYHDFKNNKVGDTDAAAKFNTAAWTALKMGGTYVVNDHEAALGAGASVTQSHHRIESAAVIREVEAAGFKLTGKSDLLRHSADDLNKPLRDSERGKTNQFLLKFKKVKR</sequence>
<evidence type="ECO:0000313" key="3">
    <source>
        <dbReference type="Proteomes" id="UP001379235"/>
    </source>
</evidence>
<organism evidence="2 3">
    <name type="scientific">Novosphingobium aquae</name>
    <dbReference type="NCBI Taxonomy" id="3133435"/>
    <lineage>
        <taxon>Bacteria</taxon>
        <taxon>Pseudomonadati</taxon>
        <taxon>Pseudomonadota</taxon>
        <taxon>Alphaproteobacteria</taxon>
        <taxon>Sphingomonadales</taxon>
        <taxon>Sphingomonadaceae</taxon>
        <taxon>Novosphingobium</taxon>
    </lineage>
</organism>
<accession>A0ABU8SAJ7</accession>
<dbReference type="RefSeq" id="WP_339967858.1">
    <property type="nucleotide sequence ID" value="NZ_JBBHJY010000007.1"/>
</dbReference>